<feature type="transmembrane region" description="Helical" evidence="1">
    <location>
        <begin position="45"/>
        <end position="64"/>
    </location>
</feature>
<proteinExistence type="predicted"/>
<keyword evidence="1" id="KW-0812">Transmembrane</keyword>
<keyword evidence="3" id="KW-1185">Reference proteome</keyword>
<feature type="transmembrane region" description="Helical" evidence="1">
    <location>
        <begin position="107"/>
        <end position="126"/>
    </location>
</feature>
<organism evidence="2 3">
    <name type="scientific">Halogeometricum pallidum JCM 14848</name>
    <dbReference type="NCBI Taxonomy" id="1227487"/>
    <lineage>
        <taxon>Archaea</taxon>
        <taxon>Methanobacteriati</taxon>
        <taxon>Methanobacteriota</taxon>
        <taxon>Stenosarchaea group</taxon>
        <taxon>Halobacteria</taxon>
        <taxon>Halobacteriales</taxon>
        <taxon>Haloferacaceae</taxon>
        <taxon>Halogeometricum</taxon>
    </lineage>
</organism>
<keyword evidence="1" id="KW-0472">Membrane</keyword>
<evidence type="ECO:0000313" key="2">
    <source>
        <dbReference type="EMBL" id="ELZ34472.1"/>
    </source>
</evidence>
<feature type="transmembrane region" description="Helical" evidence="1">
    <location>
        <begin position="84"/>
        <end position="101"/>
    </location>
</feature>
<evidence type="ECO:0000256" key="1">
    <source>
        <dbReference type="SAM" id="Phobius"/>
    </source>
</evidence>
<gene>
    <name evidence="2" type="ORF">C474_02166</name>
</gene>
<dbReference type="AlphaFoldDB" id="M0DID1"/>
<protein>
    <submittedName>
        <fullName evidence="2">Uncharacterized protein</fullName>
    </submittedName>
</protein>
<sequence>MLSIQVTVLPAVGFALMALCVVLAAPALAYAVFADARALGSDHPYLWGVGSAAVAPLFVVYLLVRRQWGARGPPSDGERIARTAAAAVLVSLLVSVTFTPPDVNSQILWFWGSLVVAAPVSYSLFYRT</sequence>
<dbReference type="Proteomes" id="UP000011513">
    <property type="component" value="Unassembled WGS sequence"/>
</dbReference>
<dbReference type="EMBL" id="AOIV01000004">
    <property type="protein sequence ID" value="ELZ34472.1"/>
    <property type="molecule type" value="Genomic_DNA"/>
</dbReference>
<dbReference type="PATRIC" id="fig|1227487.5.peg.444"/>
<dbReference type="OrthoDB" id="321654at2157"/>
<accession>M0DID1</accession>
<reference evidence="2 3" key="1">
    <citation type="journal article" date="2014" name="PLoS Genet.">
        <title>Phylogenetically driven sequencing of extremely halophilic archaea reveals strategies for static and dynamic osmo-response.</title>
        <authorList>
            <person name="Becker E.A."/>
            <person name="Seitzer P.M."/>
            <person name="Tritt A."/>
            <person name="Larsen D."/>
            <person name="Krusor M."/>
            <person name="Yao A.I."/>
            <person name="Wu D."/>
            <person name="Madern D."/>
            <person name="Eisen J.A."/>
            <person name="Darling A.E."/>
            <person name="Facciotti M.T."/>
        </authorList>
    </citation>
    <scope>NUCLEOTIDE SEQUENCE [LARGE SCALE GENOMIC DNA]</scope>
    <source>
        <strain evidence="2 3">JCM 14848</strain>
    </source>
</reference>
<dbReference type="RefSeq" id="WP_008383503.1">
    <property type="nucleotide sequence ID" value="NZ_AOIV01000004.1"/>
</dbReference>
<comment type="caution">
    <text evidence="2">The sequence shown here is derived from an EMBL/GenBank/DDBJ whole genome shotgun (WGS) entry which is preliminary data.</text>
</comment>
<dbReference type="InParanoid" id="M0DID1"/>
<name>M0DID1_HALPD</name>
<keyword evidence="1" id="KW-1133">Transmembrane helix</keyword>
<evidence type="ECO:0000313" key="3">
    <source>
        <dbReference type="Proteomes" id="UP000011513"/>
    </source>
</evidence>